<dbReference type="AlphaFoldDB" id="A0A846MZL2"/>
<dbReference type="RefSeq" id="WP_167082829.1">
    <property type="nucleotide sequence ID" value="NZ_BAAADC010000001.1"/>
</dbReference>
<dbReference type="EMBL" id="JAASRM010000001">
    <property type="protein sequence ID" value="NIK88675.1"/>
    <property type="molecule type" value="Genomic_DNA"/>
</dbReference>
<gene>
    <name evidence="1" type="ORF">FHS83_001993</name>
</gene>
<comment type="caution">
    <text evidence="1">The sequence shown here is derived from an EMBL/GenBank/DDBJ whole genome shotgun (WGS) entry which is preliminary data.</text>
</comment>
<name>A0A846MZL2_9PROT</name>
<protein>
    <submittedName>
        <fullName evidence="1">Uncharacterized protein</fullName>
    </submittedName>
</protein>
<evidence type="ECO:0000313" key="1">
    <source>
        <dbReference type="EMBL" id="NIK88675.1"/>
    </source>
</evidence>
<reference evidence="1 2" key="1">
    <citation type="submission" date="2020-03" db="EMBL/GenBank/DDBJ databases">
        <title>Genomic Encyclopedia of Type Strains, Phase IV (KMG-IV): sequencing the most valuable type-strain genomes for metagenomic binning, comparative biology and taxonomic classification.</title>
        <authorList>
            <person name="Goeker M."/>
        </authorList>
    </citation>
    <scope>NUCLEOTIDE SEQUENCE [LARGE SCALE GENOMIC DNA]</scope>
    <source>
        <strain evidence="1 2">DSM 19867</strain>
    </source>
</reference>
<dbReference type="Proteomes" id="UP000570514">
    <property type="component" value="Unassembled WGS sequence"/>
</dbReference>
<accession>A0A846MZL2</accession>
<sequence length="69" mass="7256">MSSVSGFSPASTQASAAIYHFNAADKAPPEARDDVVAPIETTNMQAKKGDVTVLKMNDSAIGQKVDFKV</sequence>
<proteinExistence type="predicted"/>
<organism evidence="1 2">
    <name type="scientific">Rhizomicrobium palustre</name>
    <dbReference type="NCBI Taxonomy" id="189966"/>
    <lineage>
        <taxon>Bacteria</taxon>
        <taxon>Pseudomonadati</taxon>
        <taxon>Pseudomonadota</taxon>
        <taxon>Alphaproteobacteria</taxon>
        <taxon>Micropepsales</taxon>
        <taxon>Micropepsaceae</taxon>
        <taxon>Rhizomicrobium</taxon>
    </lineage>
</organism>
<evidence type="ECO:0000313" key="2">
    <source>
        <dbReference type="Proteomes" id="UP000570514"/>
    </source>
</evidence>
<keyword evidence="2" id="KW-1185">Reference proteome</keyword>